<protein>
    <submittedName>
        <fullName evidence="7">LysR family transcriptional regulator</fullName>
    </submittedName>
</protein>
<gene>
    <name evidence="7" type="ORF">CRN52_22685</name>
    <name evidence="6" type="ORF">FORC53_1132</name>
</gene>
<evidence type="ECO:0000313" key="9">
    <source>
        <dbReference type="Proteomes" id="UP000263418"/>
    </source>
</evidence>
<dbReference type="PROSITE" id="PS50931">
    <property type="entry name" value="HTH_LYSR"/>
    <property type="match status" value="1"/>
</dbReference>
<dbReference type="InterPro" id="IPR050389">
    <property type="entry name" value="LysR-type_TF"/>
</dbReference>
<keyword evidence="4" id="KW-0804">Transcription</keyword>
<evidence type="ECO:0000256" key="4">
    <source>
        <dbReference type="ARBA" id="ARBA00023163"/>
    </source>
</evidence>
<dbReference type="Proteomes" id="UP000237466">
    <property type="component" value="Unassembled WGS sequence"/>
</dbReference>
<dbReference type="EMBL" id="PDGH01000146">
    <property type="protein sequence ID" value="POB41800.1"/>
    <property type="molecule type" value="Genomic_DNA"/>
</dbReference>
<dbReference type="EMBL" id="CP019290">
    <property type="protein sequence ID" value="AXX59471.1"/>
    <property type="molecule type" value="Genomic_DNA"/>
</dbReference>
<dbReference type="PANTHER" id="PTHR30118">
    <property type="entry name" value="HTH-TYPE TRANSCRIPTIONAL REGULATOR LEUO-RELATED"/>
    <property type="match status" value="1"/>
</dbReference>
<dbReference type="CDD" id="cd08417">
    <property type="entry name" value="PBP2_Nitroaromatics_like"/>
    <property type="match status" value="1"/>
</dbReference>
<dbReference type="InterPro" id="IPR037402">
    <property type="entry name" value="YidZ_PBP2"/>
</dbReference>
<accession>A0A1W6M4V0</accession>
<proteinExistence type="inferred from homology"/>
<evidence type="ECO:0000313" key="8">
    <source>
        <dbReference type="Proteomes" id="UP000237466"/>
    </source>
</evidence>
<evidence type="ECO:0000256" key="3">
    <source>
        <dbReference type="ARBA" id="ARBA00023125"/>
    </source>
</evidence>
<dbReference type="Pfam" id="PF03466">
    <property type="entry name" value="LysR_substrate"/>
    <property type="match status" value="1"/>
</dbReference>
<dbReference type="Pfam" id="PF00126">
    <property type="entry name" value="HTH_1"/>
    <property type="match status" value="1"/>
</dbReference>
<dbReference type="RefSeq" id="WP_011080154.1">
    <property type="nucleotide sequence ID" value="NZ_CABMOC010000006.1"/>
</dbReference>
<feature type="domain" description="HTH lysR-type" evidence="5">
    <location>
        <begin position="9"/>
        <end position="66"/>
    </location>
</feature>
<dbReference type="KEGG" id="vvl:VV93_v1c18240"/>
<reference evidence="7 8" key="2">
    <citation type="journal article" date="2018" name="Front. Microbiol.">
        <title>Phylogeny of Vibrio vulnificus from the Analysis of the Core-Genome: Implications for Intra-Species Taxonomy.</title>
        <authorList>
            <person name="Roig F.J."/>
            <person name="Gonzalez-Candelas F."/>
            <person name="Sanjuan E."/>
            <person name="Fouz B."/>
            <person name="Feil E.J."/>
            <person name="Llorens C."/>
            <person name="Baker-Austin C."/>
            <person name="Oliver J.D."/>
            <person name="Danin-Poleg Y."/>
            <person name="Gibas C.J."/>
            <person name="Kashi Y."/>
            <person name="Gulig P.A."/>
            <person name="Morrison S.S."/>
            <person name="Amaro C."/>
        </authorList>
    </citation>
    <scope>NUCLEOTIDE SEQUENCE [LARGE SCALE GENOMIC DNA]</scope>
    <source>
        <strain evidence="7 8">CECT4608</strain>
    </source>
</reference>
<dbReference type="Proteomes" id="UP000263418">
    <property type="component" value="Chromosome 1"/>
</dbReference>
<evidence type="ECO:0000313" key="6">
    <source>
        <dbReference type="EMBL" id="AXX59471.1"/>
    </source>
</evidence>
<evidence type="ECO:0000256" key="2">
    <source>
        <dbReference type="ARBA" id="ARBA00023015"/>
    </source>
</evidence>
<dbReference type="GO" id="GO:0003700">
    <property type="term" value="F:DNA-binding transcription factor activity"/>
    <property type="evidence" value="ECO:0007669"/>
    <property type="project" value="InterPro"/>
</dbReference>
<dbReference type="Gene3D" id="1.10.10.10">
    <property type="entry name" value="Winged helix-like DNA-binding domain superfamily/Winged helix DNA-binding domain"/>
    <property type="match status" value="1"/>
</dbReference>
<dbReference type="InterPro" id="IPR036388">
    <property type="entry name" value="WH-like_DNA-bd_sf"/>
</dbReference>
<dbReference type="OMA" id="AYSLVWH"/>
<dbReference type="GO" id="GO:0003677">
    <property type="term" value="F:DNA binding"/>
    <property type="evidence" value="ECO:0007669"/>
    <property type="project" value="UniProtKB-KW"/>
</dbReference>
<dbReference type="InterPro" id="IPR036390">
    <property type="entry name" value="WH_DNA-bd_sf"/>
</dbReference>
<evidence type="ECO:0000313" key="7">
    <source>
        <dbReference type="EMBL" id="POB41800.1"/>
    </source>
</evidence>
<dbReference type="SUPFAM" id="SSF53850">
    <property type="entry name" value="Periplasmic binding protein-like II"/>
    <property type="match status" value="1"/>
</dbReference>
<reference evidence="6 9" key="1">
    <citation type="submission" date="2017-01" db="EMBL/GenBank/DDBJ databases">
        <title>Complete Genome Sequence of Vibrio vulnificus FORC_053.</title>
        <authorList>
            <consortium name="Food-borne Pathogen Omics Research Center"/>
            <person name="Chung H.Y."/>
            <person name="Na E.J."/>
            <person name="Song J.S."/>
            <person name="Kim H."/>
            <person name="Lee J.-H."/>
            <person name="Ryu S."/>
            <person name="Choi S.H."/>
        </authorList>
    </citation>
    <scope>NUCLEOTIDE SEQUENCE [LARGE SCALE GENOMIC DNA]</scope>
    <source>
        <strain evidence="6 9">FORC_053</strain>
    </source>
</reference>
<dbReference type="PANTHER" id="PTHR30118:SF12">
    <property type="entry name" value="TRANSCRIPTIONAL REGULATOR LYSR FAMILY"/>
    <property type="match status" value="1"/>
</dbReference>
<dbReference type="InterPro" id="IPR005119">
    <property type="entry name" value="LysR_subst-bd"/>
</dbReference>
<dbReference type="SUPFAM" id="SSF46785">
    <property type="entry name" value="Winged helix' DNA-binding domain"/>
    <property type="match status" value="1"/>
</dbReference>
<evidence type="ECO:0000259" key="5">
    <source>
        <dbReference type="PROSITE" id="PS50931"/>
    </source>
</evidence>
<organism evidence="7 8">
    <name type="scientific">Vibrio vulnificus</name>
    <dbReference type="NCBI Taxonomy" id="672"/>
    <lineage>
        <taxon>Bacteria</taxon>
        <taxon>Pseudomonadati</taxon>
        <taxon>Pseudomonadota</taxon>
        <taxon>Gammaproteobacteria</taxon>
        <taxon>Vibrionales</taxon>
        <taxon>Vibrionaceae</taxon>
        <taxon>Vibrio</taxon>
    </lineage>
</organism>
<dbReference type="InterPro" id="IPR000847">
    <property type="entry name" value="LysR_HTH_N"/>
</dbReference>
<dbReference type="Gene3D" id="3.40.190.10">
    <property type="entry name" value="Periplasmic binding protein-like II"/>
    <property type="match status" value="2"/>
</dbReference>
<keyword evidence="2" id="KW-0805">Transcription regulation</keyword>
<dbReference type="AlphaFoldDB" id="A0A1W6M4V0"/>
<name>A0A1W6M4V0_VIBVL</name>
<sequence>MDYISLSRISLKHLTVLHVLLTTHSVTSAAEQLCVTPSCVSKILSQLRSVLNDELFYRDGTQLIPTSYALSIGPAIHGILSSMNGVIHQGTFDANSYTGTFSLSMRESTFEVFADTFSQILQQTPKAHLHIYAKEQHGFEALLRGQVDFILLPHDISQPPTMNRELIWHTIKRDEMICLMNKAHPAQQTDFTIEDYLSFQHIGIHDKELATPYFEQTLIQSHKAREIALSVADFGAAAVMCHRTPLLFTCSKLWAETALQAKGLIQKSLPFDYGQVAYSLVYNKQSLNDPALTWLKSQLHQLNEK</sequence>
<evidence type="ECO:0000256" key="1">
    <source>
        <dbReference type="ARBA" id="ARBA00009437"/>
    </source>
</evidence>
<keyword evidence="3" id="KW-0238">DNA-binding</keyword>
<comment type="similarity">
    <text evidence="1">Belongs to the LysR transcriptional regulatory family.</text>
</comment>